<dbReference type="GO" id="GO:0008902">
    <property type="term" value="F:hydroxymethylpyrimidine kinase activity"/>
    <property type="evidence" value="ECO:0007669"/>
    <property type="project" value="UniProtKB-EC"/>
</dbReference>
<proteinExistence type="predicted"/>
<accession>A0ABR9XPH6</accession>
<evidence type="ECO:0000313" key="4">
    <source>
        <dbReference type="EMBL" id="MBF0635885.1"/>
    </source>
</evidence>
<comment type="pathway">
    <text evidence="1">Cofactor biosynthesis; thiamine diphosphate biosynthesis.</text>
</comment>
<feature type="domain" description="Pyridoxamine kinase/Phosphomethylpyrimidine kinase" evidence="3">
    <location>
        <begin position="15"/>
        <end position="263"/>
    </location>
</feature>
<dbReference type="Gene3D" id="3.40.1190.20">
    <property type="match status" value="1"/>
</dbReference>
<evidence type="ECO:0000256" key="2">
    <source>
        <dbReference type="ARBA" id="ARBA00012135"/>
    </source>
</evidence>
<dbReference type="NCBIfam" id="TIGR00097">
    <property type="entry name" value="HMP-P_kinase"/>
    <property type="match status" value="1"/>
</dbReference>
<dbReference type="InterPro" id="IPR029056">
    <property type="entry name" value="Ribokinase-like"/>
</dbReference>
<evidence type="ECO:0000256" key="1">
    <source>
        <dbReference type="ARBA" id="ARBA00004948"/>
    </source>
</evidence>
<dbReference type="EMBL" id="JADGII010000002">
    <property type="protein sequence ID" value="MBF0635885.1"/>
    <property type="molecule type" value="Genomic_DNA"/>
</dbReference>
<dbReference type="EC" id="2.7.1.49" evidence="2"/>
<organism evidence="4 5">
    <name type="scientific">Prosthecochloris ethylica</name>
    <dbReference type="NCBI Taxonomy" id="2743976"/>
    <lineage>
        <taxon>Bacteria</taxon>
        <taxon>Pseudomonadati</taxon>
        <taxon>Chlorobiota</taxon>
        <taxon>Chlorobiia</taxon>
        <taxon>Chlorobiales</taxon>
        <taxon>Chlorobiaceae</taxon>
        <taxon>Prosthecochloris</taxon>
    </lineage>
</organism>
<dbReference type="InterPro" id="IPR004399">
    <property type="entry name" value="HMP/HMP-P_kinase_dom"/>
</dbReference>
<dbReference type="PANTHER" id="PTHR20858:SF17">
    <property type="entry name" value="HYDROXYMETHYLPYRIMIDINE_PHOSPHOMETHYLPYRIMIDINE KINASE THI20-RELATED"/>
    <property type="match status" value="1"/>
</dbReference>
<keyword evidence="5" id="KW-1185">Reference proteome</keyword>
<gene>
    <name evidence="4" type="primary">thiD</name>
    <name evidence="4" type="ORF">INT08_01630</name>
</gene>
<dbReference type="CDD" id="cd01169">
    <property type="entry name" value="HMPP_kinase"/>
    <property type="match status" value="1"/>
</dbReference>
<sequence length="283" mass="29938">MEQNYTTALTIAGSDSSGGAGIQADLKTFAAFGCYGLSALTALTAQNTCGVQGSIPVPPEFVGRQLDALLDDIDIHAIKIGMLQSSQTITVIAERLSRLQGVPIVLDTVLSSSGGTPLLNEQSIPILKNKLFPISTLITPNIPEATILCGRTQPLHTKEDILQAARQLLELGPGAVLIKGGHMEGQTCEDLLVTNGKEEWFPADRIVTPNTHGTGCTLSSAITAGLARGNALSAAVREAGAYLRKALRAGSSLSLGRGTGPVHHFWNWWVPLQEEQRGSRPIE</sequence>
<dbReference type="SUPFAM" id="SSF53613">
    <property type="entry name" value="Ribokinase-like"/>
    <property type="match status" value="1"/>
</dbReference>
<dbReference type="GO" id="GO:0008972">
    <property type="term" value="F:phosphomethylpyrimidine kinase activity"/>
    <property type="evidence" value="ECO:0007669"/>
    <property type="project" value="UniProtKB-EC"/>
</dbReference>
<comment type="caution">
    <text evidence="4">The sequence shown here is derived from an EMBL/GenBank/DDBJ whole genome shotgun (WGS) entry which is preliminary data.</text>
</comment>
<dbReference type="Pfam" id="PF08543">
    <property type="entry name" value="Phos_pyr_kin"/>
    <property type="match status" value="1"/>
</dbReference>
<dbReference type="RefSeq" id="WP_114607033.1">
    <property type="nucleotide sequence ID" value="NZ_JABVZQ010000004.1"/>
</dbReference>
<protein>
    <recommendedName>
        <fullName evidence="2">hydroxymethylpyrimidine kinase</fullName>
        <ecNumber evidence="2">2.7.1.49</ecNumber>
    </recommendedName>
</protein>
<keyword evidence="4" id="KW-0808">Transferase</keyword>
<evidence type="ECO:0000313" key="5">
    <source>
        <dbReference type="Proteomes" id="UP000619838"/>
    </source>
</evidence>
<dbReference type="Proteomes" id="UP000619838">
    <property type="component" value="Unassembled WGS sequence"/>
</dbReference>
<reference evidence="4 5" key="1">
    <citation type="journal article" date="2020" name="Microorganisms">
        <title>Simultaneous Genome Sequencing of Prosthecochloris ethylica and Desulfuromonas acetoxidans within a Syntrophic Mixture Reveals Unique Pili and Protein Interactions.</title>
        <authorList>
            <person name="Kyndt J.A."/>
            <person name="Van Beeumen J.J."/>
            <person name="Meyer T.E."/>
        </authorList>
    </citation>
    <scope>NUCLEOTIDE SEQUENCE [LARGE SCALE GENOMIC DNA]</scope>
    <source>
        <strain evidence="4 5">N3</strain>
    </source>
</reference>
<name>A0ABR9XPH6_9CHLB</name>
<dbReference type="PANTHER" id="PTHR20858">
    <property type="entry name" value="PHOSPHOMETHYLPYRIMIDINE KINASE"/>
    <property type="match status" value="1"/>
</dbReference>
<evidence type="ECO:0000259" key="3">
    <source>
        <dbReference type="Pfam" id="PF08543"/>
    </source>
</evidence>
<dbReference type="InterPro" id="IPR013749">
    <property type="entry name" value="PM/HMP-P_kinase-1"/>
</dbReference>
<keyword evidence="4" id="KW-0418">Kinase</keyword>